<accession>A0A077M697</accession>
<sequence length="464" mass="47317">MFAAAAGTVALVGLAAGGTYAVSALRGGGAQPESALPANTIAFAKVDLDPSSGQKIDAIRFIRKFPAAKEKFGELGDSVDLRKLIVEQMQKDGQLKGLNYDTDIEPWLGKRFAVALVPGSDNTTPVPVAMLAVTDKAKAETALSKADNVDCTVTDEFALCGEAAAAMETVQAAGAKASLAGADGFTGDMKDLGEDGMLSFWADLGAAKSALGSAVKQFGGASPTEFDSALQGKLFGALRFDGANLELAAHVRDAKESFEGGKGDNAIGDLPADTLAAVSINDLGPNLQKQWTKLESTLNDTTGDSMSSLEQQLGMSLPDDLVKLLGTQTTLAFGGMGTDNQPKFALKTNGDAAVATKLVNTFADQGLSASVTPIDGGMVAGTGDYAAAVAQGSGLSGKDLFKKAVPSGDKAQMAMFADIAGLIAAFGADLPDSERANLAPLEAFGLSATAEGTSSDIAIRLTTK</sequence>
<evidence type="ECO:0000313" key="2">
    <source>
        <dbReference type="Proteomes" id="UP000035720"/>
    </source>
</evidence>
<dbReference type="Proteomes" id="UP000035720">
    <property type="component" value="Unassembled WGS sequence"/>
</dbReference>
<dbReference type="EMBL" id="CAJC01000051">
    <property type="protein sequence ID" value="CCI52109.1"/>
    <property type="molecule type" value="Genomic_DNA"/>
</dbReference>
<keyword evidence="2" id="KW-1185">Reference proteome</keyword>
<gene>
    <name evidence="1" type="ORF">BN13_1440013</name>
</gene>
<dbReference type="STRING" id="1193518.BN13_1440013"/>
<proteinExistence type="predicted"/>
<evidence type="ECO:0008006" key="3">
    <source>
        <dbReference type="Google" id="ProtNLM"/>
    </source>
</evidence>
<dbReference type="InterPro" id="IPR021787">
    <property type="entry name" value="DUF3352"/>
</dbReference>
<protein>
    <recommendedName>
        <fullName evidence="3">DUF3352 domain-containing protein</fullName>
    </recommendedName>
</protein>
<name>A0A077M697_9MICO</name>
<dbReference type="AlphaFoldDB" id="A0A077M697"/>
<comment type="caution">
    <text evidence="1">The sequence shown here is derived from an EMBL/GenBank/DDBJ whole genome shotgun (WGS) entry which is preliminary data.</text>
</comment>
<reference evidence="1 2" key="1">
    <citation type="journal article" date="2013" name="ISME J.">
        <title>A metabolic model for members of the genus Tetrasphaera involved in enhanced biological phosphorus removal.</title>
        <authorList>
            <person name="Kristiansen R."/>
            <person name="Nguyen H.T.T."/>
            <person name="Saunders A.M."/>
            <person name="Nielsen J.L."/>
            <person name="Wimmer R."/>
            <person name="Le V.Q."/>
            <person name="McIlroy S.J."/>
            <person name="Petrovski S."/>
            <person name="Seviour R.J."/>
            <person name="Calteau A."/>
            <person name="Nielsen K.L."/>
            <person name="Nielsen P.H."/>
        </authorList>
    </citation>
    <scope>NUCLEOTIDE SEQUENCE [LARGE SCALE GENOMIC DNA]</scope>
    <source>
        <strain evidence="1 2">Ben 74</strain>
    </source>
</reference>
<organism evidence="1 2">
    <name type="scientific">Nostocoides jenkinsii Ben 74</name>
    <dbReference type="NCBI Taxonomy" id="1193518"/>
    <lineage>
        <taxon>Bacteria</taxon>
        <taxon>Bacillati</taxon>
        <taxon>Actinomycetota</taxon>
        <taxon>Actinomycetes</taxon>
        <taxon>Micrococcales</taxon>
        <taxon>Intrasporangiaceae</taxon>
        <taxon>Nostocoides</taxon>
    </lineage>
</organism>
<evidence type="ECO:0000313" key="1">
    <source>
        <dbReference type="EMBL" id="CCI52109.1"/>
    </source>
</evidence>
<dbReference type="Pfam" id="PF11832">
    <property type="entry name" value="DUF3352"/>
    <property type="match status" value="1"/>
</dbReference>